<dbReference type="InterPro" id="IPR029068">
    <property type="entry name" value="Glyas_Bleomycin-R_OHBP_Dase"/>
</dbReference>
<name>A0ABU0GK77_9CELL</name>
<dbReference type="Proteomes" id="UP001240250">
    <property type="component" value="Unassembled WGS sequence"/>
</dbReference>
<dbReference type="EMBL" id="JAUSVM010000001">
    <property type="protein sequence ID" value="MDQ0425005.1"/>
    <property type="molecule type" value="Genomic_DNA"/>
</dbReference>
<organism evidence="2 3">
    <name type="scientific">Cellulomonas iranensis</name>
    <dbReference type="NCBI Taxonomy" id="76862"/>
    <lineage>
        <taxon>Bacteria</taxon>
        <taxon>Bacillati</taxon>
        <taxon>Actinomycetota</taxon>
        <taxon>Actinomycetes</taxon>
        <taxon>Micrococcales</taxon>
        <taxon>Cellulomonadaceae</taxon>
        <taxon>Cellulomonas</taxon>
    </lineage>
</organism>
<sequence length="129" mass="14063">MATLQATHPVFPVPDVAATAAWYRDRLGFRVVEYLDAAEPHVCLYRDGIEIVLTSAPGVPVVPHRERYGFGYDAYVITDDAAGLHAELLAAGVRVVRAPGLTDYGNVDLVLEDVDGRWLGCGIKVRARD</sequence>
<dbReference type="PROSITE" id="PS51819">
    <property type="entry name" value="VOC"/>
    <property type="match status" value="1"/>
</dbReference>
<evidence type="ECO:0000313" key="3">
    <source>
        <dbReference type="Proteomes" id="UP001240250"/>
    </source>
</evidence>
<evidence type="ECO:0000259" key="1">
    <source>
        <dbReference type="PROSITE" id="PS51819"/>
    </source>
</evidence>
<keyword evidence="3" id="KW-1185">Reference proteome</keyword>
<gene>
    <name evidence="2" type="ORF">JO380_001386</name>
</gene>
<feature type="domain" description="VOC" evidence="1">
    <location>
        <begin position="5"/>
        <end position="124"/>
    </location>
</feature>
<reference evidence="2 3" key="1">
    <citation type="submission" date="2023-07" db="EMBL/GenBank/DDBJ databases">
        <title>Sequencing the genomes of 1000 actinobacteria strains.</title>
        <authorList>
            <person name="Klenk H.-P."/>
        </authorList>
    </citation>
    <scope>NUCLEOTIDE SEQUENCE [LARGE SCALE GENOMIC DNA]</scope>
    <source>
        <strain evidence="2 3">DSM 14785</strain>
    </source>
</reference>
<accession>A0ABU0GK77</accession>
<evidence type="ECO:0000313" key="2">
    <source>
        <dbReference type="EMBL" id="MDQ0425005.1"/>
    </source>
</evidence>
<dbReference type="Pfam" id="PF00903">
    <property type="entry name" value="Glyoxalase"/>
    <property type="match status" value="1"/>
</dbReference>
<dbReference type="InterPro" id="IPR004360">
    <property type="entry name" value="Glyas_Fos-R_dOase_dom"/>
</dbReference>
<dbReference type="InterPro" id="IPR037523">
    <property type="entry name" value="VOC_core"/>
</dbReference>
<dbReference type="SUPFAM" id="SSF54593">
    <property type="entry name" value="Glyoxalase/Bleomycin resistance protein/Dihydroxybiphenyl dioxygenase"/>
    <property type="match status" value="1"/>
</dbReference>
<comment type="caution">
    <text evidence="2">The sequence shown here is derived from an EMBL/GenBank/DDBJ whole genome shotgun (WGS) entry which is preliminary data.</text>
</comment>
<dbReference type="RefSeq" id="WP_070318534.1">
    <property type="nucleotide sequence ID" value="NZ_JAUSVM010000001.1"/>
</dbReference>
<protein>
    <submittedName>
        <fullName evidence="2">Catechol 2,3-dioxygenase-like lactoylglutathione lyase family enzyme</fullName>
    </submittedName>
</protein>
<proteinExistence type="predicted"/>
<dbReference type="Gene3D" id="3.10.180.10">
    <property type="entry name" value="2,3-Dihydroxybiphenyl 1,2-Dioxygenase, domain 1"/>
    <property type="match status" value="1"/>
</dbReference>